<evidence type="ECO:0000256" key="10">
    <source>
        <dbReference type="ARBA" id="ARBA00048167"/>
    </source>
</evidence>
<keyword evidence="4 11" id="KW-0949">S-adenosyl-L-methionine</keyword>
<dbReference type="Gene3D" id="3.40.50.150">
    <property type="entry name" value="Vaccinia Virus protein VP39"/>
    <property type="match status" value="1"/>
</dbReference>
<name>A0A286UWJ4_9AGAM</name>
<evidence type="ECO:0000313" key="12">
    <source>
        <dbReference type="EMBL" id="PAV23904.1"/>
    </source>
</evidence>
<dbReference type="GO" id="GO:0032259">
    <property type="term" value="P:methylation"/>
    <property type="evidence" value="ECO:0007669"/>
    <property type="project" value="UniProtKB-KW"/>
</dbReference>
<organism evidence="12 13">
    <name type="scientific">Pyrrhoderma noxium</name>
    <dbReference type="NCBI Taxonomy" id="2282107"/>
    <lineage>
        <taxon>Eukaryota</taxon>
        <taxon>Fungi</taxon>
        <taxon>Dikarya</taxon>
        <taxon>Basidiomycota</taxon>
        <taxon>Agaricomycotina</taxon>
        <taxon>Agaricomycetes</taxon>
        <taxon>Hymenochaetales</taxon>
        <taxon>Hymenochaetaceae</taxon>
        <taxon>Pyrrhoderma</taxon>
    </lineage>
</organism>
<keyword evidence="2 12" id="KW-0489">Methyltransferase</keyword>
<evidence type="ECO:0000313" key="13">
    <source>
        <dbReference type="Proteomes" id="UP000217199"/>
    </source>
</evidence>
<comment type="catalytic activity">
    <reaction evidence="9">
        <text>N-terminal L-prolyl-L-prolyl-L-lysyl-[protein] + 2 S-adenosyl-L-methionine = N-terminal N,N-dimethyl-L-prolyl-L-prolyl-L-lysyl-[protein] + 2 S-adenosyl-L-homocysteine + 2 H(+)</text>
        <dbReference type="Rhea" id="RHEA:54736"/>
        <dbReference type="Rhea" id="RHEA-COMP:13787"/>
        <dbReference type="Rhea" id="RHEA-COMP:13974"/>
        <dbReference type="ChEBI" id="CHEBI:15378"/>
        <dbReference type="ChEBI" id="CHEBI:57856"/>
        <dbReference type="ChEBI" id="CHEBI:59789"/>
        <dbReference type="ChEBI" id="CHEBI:138059"/>
        <dbReference type="ChEBI" id="CHEBI:138318"/>
        <dbReference type="EC" id="2.1.1.244"/>
    </reaction>
</comment>
<evidence type="ECO:0000256" key="8">
    <source>
        <dbReference type="ARBA" id="ARBA00047306"/>
    </source>
</evidence>
<dbReference type="InterPro" id="IPR029063">
    <property type="entry name" value="SAM-dependent_MTases_sf"/>
</dbReference>
<keyword evidence="3" id="KW-0808">Transferase</keyword>
<evidence type="ECO:0000256" key="6">
    <source>
        <dbReference type="ARBA" id="ARBA00039449"/>
    </source>
</evidence>
<comment type="similarity">
    <text evidence="1">Belongs to the methyltransferase superfamily. NTM1 family.</text>
</comment>
<evidence type="ECO:0000256" key="11">
    <source>
        <dbReference type="PIRSR" id="PIRSR016958-1"/>
    </source>
</evidence>
<dbReference type="EMBL" id="NBII01000001">
    <property type="protein sequence ID" value="PAV23904.1"/>
    <property type="molecule type" value="Genomic_DNA"/>
</dbReference>
<comment type="catalytic activity">
    <reaction evidence="10">
        <text>N-terminal L-alanyl-L-prolyl-L-lysyl-[protein] + 3 S-adenosyl-L-methionine = N-terminal N,N,N-trimethyl-L-alanyl-L-prolyl-L-lysyl-[protein] + 3 S-adenosyl-L-homocysteine + 3 H(+)</text>
        <dbReference type="Rhea" id="RHEA:54712"/>
        <dbReference type="Rhea" id="RHEA-COMP:13785"/>
        <dbReference type="Rhea" id="RHEA-COMP:13971"/>
        <dbReference type="ChEBI" id="CHEBI:15378"/>
        <dbReference type="ChEBI" id="CHEBI:57856"/>
        <dbReference type="ChEBI" id="CHEBI:59789"/>
        <dbReference type="ChEBI" id="CHEBI:138057"/>
        <dbReference type="ChEBI" id="CHEBI:138315"/>
        <dbReference type="EC" id="2.1.1.244"/>
    </reaction>
</comment>
<gene>
    <name evidence="12" type="ORF">PNOK_0097200</name>
</gene>
<dbReference type="PANTHER" id="PTHR12753:SF0">
    <property type="entry name" value="ALPHA N-TERMINAL PROTEIN METHYLTRANSFERASE 1"/>
    <property type="match status" value="1"/>
</dbReference>
<dbReference type="AlphaFoldDB" id="A0A286UWJ4"/>
<reference evidence="12 13" key="1">
    <citation type="journal article" date="2017" name="Mol. Ecol.">
        <title>Comparative and population genomic landscape of Phellinus noxius: A hypervariable fungus causing root rot in trees.</title>
        <authorList>
            <person name="Chung C.L."/>
            <person name="Lee T.J."/>
            <person name="Akiba M."/>
            <person name="Lee H.H."/>
            <person name="Kuo T.H."/>
            <person name="Liu D."/>
            <person name="Ke H.M."/>
            <person name="Yokoi T."/>
            <person name="Roa M.B."/>
            <person name="Lu M.J."/>
            <person name="Chang Y.Y."/>
            <person name="Ann P.J."/>
            <person name="Tsai J.N."/>
            <person name="Chen C.Y."/>
            <person name="Tzean S.S."/>
            <person name="Ota Y."/>
            <person name="Hattori T."/>
            <person name="Sahashi N."/>
            <person name="Liou R.F."/>
            <person name="Kikuchi T."/>
            <person name="Tsai I.J."/>
        </authorList>
    </citation>
    <scope>NUCLEOTIDE SEQUENCE [LARGE SCALE GENOMIC DNA]</scope>
    <source>
        <strain evidence="12 13">FFPRI411160</strain>
    </source>
</reference>
<dbReference type="InParanoid" id="A0A286UWJ4"/>
<evidence type="ECO:0000256" key="9">
    <source>
        <dbReference type="ARBA" id="ARBA00047885"/>
    </source>
</evidence>
<sequence>MSATTDLPNVQDGINYWESQPASLDGVLGGFGSCSLPRVDALGSRKFLLSLLPELSLVPSAIRRLKGPYLARRIRALDVGAGIGRVTSTVLLHLVSDVVLLEPADNLVREALRKVSAASTSDKYYGEWKGVQQVPNARPEAQKSVTIVKGTLQDFNPLLPPGADGKCELLKRVGYAPAEDDSDTGFDVIWCQWCLGHLNDEDLVSFLIRCKESLRTSTHGFDLDGLIIVKENVCSESTKGVARKSFDKLDSSLTRSDTAWKGAFRDAGLTLIKEEVQKGFPLGLYEVKIYALR</sequence>
<dbReference type="PIRSF" id="PIRSF016958">
    <property type="entry name" value="DUF858_MeTrfase_lik"/>
    <property type="match status" value="1"/>
</dbReference>
<feature type="binding site" evidence="11">
    <location>
        <begin position="152"/>
        <end position="153"/>
    </location>
    <ligand>
        <name>S-adenosyl-L-methionine</name>
        <dbReference type="ChEBI" id="CHEBI:59789"/>
    </ligand>
</feature>
<accession>A0A286UWJ4</accession>
<feature type="binding site" evidence="11">
    <location>
        <position position="85"/>
    </location>
    <ligand>
        <name>S-adenosyl-L-methionine</name>
        <dbReference type="ChEBI" id="CHEBI:59789"/>
    </ligand>
</feature>
<evidence type="ECO:0000256" key="2">
    <source>
        <dbReference type="ARBA" id="ARBA00022603"/>
    </source>
</evidence>
<dbReference type="STRING" id="2282107.A0A286UWJ4"/>
<comment type="catalytic activity">
    <reaction evidence="8">
        <text>N-terminal L-seryl-L-prolyl-L-lysyl-[protein] + 3 S-adenosyl-L-methionine = N-terminal N,N,N-trimethyl-L-seryl-L-prolyl-L-lysyl-[protein] + 3 S-adenosyl-L-homocysteine + 3 H(+)</text>
        <dbReference type="Rhea" id="RHEA:54724"/>
        <dbReference type="Rhea" id="RHEA-COMP:13789"/>
        <dbReference type="Rhea" id="RHEA-COMP:13973"/>
        <dbReference type="ChEBI" id="CHEBI:15378"/>
        <dbReference type="ChEBI" id="CHEBI:57856"/>
        <dbReference type="ChEBI" id="CHEBI:59789"/>
        <dbReference type="ChEBI" id="CHEBI:138061"/>
        <dbReference type="ChEBI" id="CHEBI:138317"/>
        <dbReference type="EC" id="2.1.1.244"/>
    </reaction>
</comment>
<dbReference type="OrthoDB" id="1298661at2759"/>
<dbReference type="GO" id="GO:0005737">
    <property type="term" value="C:cytoplasm"/>
    <property type="evidence" value="ECO:0007669"/>
    <property type="project" value="TreeGrafter"/>
</dbReference>
<dbReference type="Proteomes" id="UP000217199">
    <property type="component" value="Unassembled WGS sequence"/>
</dbReference>
<evidence type="ECO:0000256" key="3">
    <source>
        <dbReference type="ARBA" id="ARBA00022679"/>
    </source>
</evidence>
<dbReference type="SUPFAM" id="SSF53335">
    <property type="entry name" value="S-adenosyl-L-methionine-dependent methyltransferases"/>
    <property type="match status" value="1"/>
</dbReference>
<proteinExistence type="inferred from homology"/>
<dbReference type="GO" id="GO:0071885">
    <property type="term" value="F:N-terminal protein N-methyltransferase activity"/>
    <property type="evidence" value="ECO:0007669"/>
    <property type="project" value="UniProtKB-EC"/>
</dbReference>
<evidence type="ECO:0000256" key="5">
    <source>
        <dbReference type="ARBA" id="ARBA00039112"/>
    </source>
</evidence>
<evidence type="ECO:0000256" key="7">
    <source>
        <dbReference type="ARBA" id="ARBA00043129"/>
    </source>
</evidence>
<dbReference type="InterPro" id="IPR008576">
    <property type="entry name" value="MeTrfase_NTM1"/>
</dbReference>
<keyword evidence="13" id="KW-1185">Reference proteome</keyword>
<dbReference type="PANTHER" id="PTHR12753">
    <property type="entry name" value="AD-003 - RELATED"/>
    <property type="match status" value="1"/>
</dbReference>
<dbReference type="FunCoup" id="A0A286UWJ4">
    <property type="interactions" value="451"/>
</dbReference>
<evidence type="ECO:0000256" key="4">
    <source>
        <dbReference type="ARBA" id="ARBA00022691"/>
    </source>
</evidence>
<protein>
    <recommendedName>
        <fullName evidence="6">Alpha N-terminal protein methyltransferase 1</fullName>
        <ecNumber evidence="5">2.1.1.244</ecNumber>
    </recommendedName>
    <alternativeName>
        <fullName evidence="7">X-Pro-Lys N-terminal protein methyltransferase 1</fullName>
    </alternativeName>
</protein>
<evidence type="ECO:0000256" key="1">
    <source>
        <dbReference type="ARBA" id="ARBA00009059"/>
    </source>
</evidence>
<comment type="caution">
    <text evidence="12">The sequence shown here is derived from an EMBL/GenBank/DDBJ whole genome shotgun (WGS) entry which is preliminary data.</text>
</comment>
<dbReference type="EC" id="2.1.1.244" evidence="5"/>
<feature type="binding site" evidence="11">
    <location>
        <position position="192"/>
    </location>
    <ligand>
        <name>S-adenosyl-L-methionine</name>
        <dbReference type="ChEBI" id="CHEBI:59789"/>
    </ligand>
</feature>
<dbReference type="Pfam" id="PF05891">
    <property type="entry name" value="Methyltransf_PK"/>
    <property type="match status" value="2"/>
</dbReference>
<feature type="binding site" evidence="11">
    <location>
        <position position="80"/>
    </location>
    <ligand>
        <name>S-adenosyl-L-methionine</name>
        <dbReference type="ChEBI" id="CHEBI:59789"/>
    </ligand>
</feature>